<dbReference type="GO" id="GO:0045892">
    <property type="term" value="P:negative regulation of DNA-templated transcription"/>
    <property type="evidence" value="ECO:0007669"/>
    <property type="project" value="UniProtKB-ARBA"/>
</dbReference>
<dbReference type="InterPro" id="IPR023772">
    <property type="entry name" value="DNA-bd_HTH_TetR-type_CS"/>
</dbReference>
<keyword evidence="5" id="KW-1185">Reference proteome</keyword>
<dbReference type="Pfam" id="PF17932">
    <property type="entry name" value="TetR_C_24"/>
    <property type="match status" value="1"/>
</dbReference>
<dbReference type="Proteomes" id="UP000182130">
    <property type="component" value="Unassembled WGS sequence"/>
</dbReference>
<dbReference type="SUPFAM" id="SSF48498">
    <property type="entry name" value="Tetracyclin repressor-like, C-terminal domain"/>
    <property type="match status" value="1"/>
</dbReference>
<dbReference type="PRINTS" id="PR00455">
    <property type="entry name" value="HTHTETR"/>
</dbReference>
<dbReference type="InterPro" id="IPR041490">
    <property type="entry name" value="KstR2_TetR_C"/>
</dbReference>
<evidence type="ECO:0000256" key="1">
    <source>
        <dbReference type="ARBA" id="ARBA00023015"/>
    </source>
</evidence>
<keyword evidence="3" id="KW-0804">Transcription</keyword>
<dbReference type="PANTHER" id="PTHR30055">
    <property type="entry name" value="HTH-TYPE TRANSCRIPTIONAL REGULATOR RUTR"/>
    <property type="match status" value="1"/>
</dbReference>
<dbReference type="PROSITE" id="PS50977">
    <property type="entry name" value="HTH_TETR_2"/>
    <property type="match status" value="1"/>
</dbReference>
<dbReference type="STRING" id="1045773.SAMN05216555_10865"/>
<reference evidence="5" key="1">
    <citation type="submission" date="2016-10" db="EMBL/GenBank/DDBJ databases">
        <authorList>
            <person name="Varghese N."/>
            <person name="Submissions S."/>
        </authorList>
    </citation>
    <scope>NUCLEOTIDE SEQUENCE [LARGE SCALE GENOMIC DNA]</scope>
    <source>
        <strain evidence="5">CGMCC 1.10783</strain>
    </source>
</reference>
<dbReference type="InterPro" id="IPR009057">
    <property type="entry name" value="Homeodomain-like_sf"/>
</dbReference>
<protein>
    <submittedName>
        <fullName evidence="4">Transcriptional regulator, TetR family</fullName>
    </submittedName>
</protein>
<dbReference type="PANTHER" id="PTHR30055:SF237">
    <property type="entry name" value="TRANSCRIPTIONAL REPRESSOR MCE3R"/>
    <property type="match status" value="1"/>
</dbReference>
<proteinExistence type="predicted"/>
<dbReference type="AlphaFoldDB" id="A0A1G8RUU7"/>
<dbReference type="GO" id="GO:0000976">
    <property type="term" value="F:transcription cis-regulatory region binding"/>
    <property type="evidence" value="ECO:0007669"/>
    <property type="project" value="TreeGrafter"/>
</dbReference>
<dbReference type="InterPro" id="IPR036271">
    <property type="entry name" value="Tet_transcr_reg_TetR-rel_C_sf"/>
</dbReference>
<gene>
    <name evidence="4" type="ORF">SAMN05216555_10865</name>
</gene>
<dbReference type="GO" id="GO:0003700">
    <property type="term" value="F:DNA-binding transcription factor activity"/>
    <property type="evidence" value="ECO:0007669"/>
    <property type="project" value="TreeGrafter"/>
</dbReference>
<evidence type="ECO:0000256" key="2">
    <source>
        <dbReference type="ARBA" id="ARBA00023125"/>
    </source>
</evidence>
<dbReference type="EMBL" id="FNEI01000008">
    <property type="protein sequence ID" value="SDJ20245.1"/>
    <property type="molecule type" value="Genomic_DNA"/>
</dbReference>
<organism evidence="4 5">
    <name type="scientific">Arthrobacter cupressi</name>
    <dbReference type="NCBI Taxonomy" id="1045773"/>
    <lineage>
        <taxon>Bacteria</taxon>
        <taxon>Bacillati</taxon>
        <taxon>Actinomycetota</taxon>
        <taxon>Actinomycetes</taxon>
        <taxon>Micrococcales</taxon>
        <taxon>Micrococcaceae</taxon>
        <taxon>Arthrobacter</taxon>
    </lineage>
</organism>
<keyword evidence="2" id="KW-0238">DNA-binding</keyword>
<dbReference type="InterPro" id="IPR001647">
    <property type="entry name" value="HTH_TetR"/>
</dbReference>
<dbReference type="RefSeq" id="WP_373366896.1">
    <property type="nucleotide sequence ID" value="NZ_FNEI01000008.1"/>
</dbReference>
<evidence type="ECO:0000256" key="3">
    <source>
        <dbReference type="ARBA" id="ARBA00023163"/>
    </source>
</evidence>
<keyword evidence="1" id="KW-0805">Transcription regulation</keyword>
<dbReference type="PROSITE" id="PS01081">
    <property type="entry name" value="HTH_TETR_1"/>
    <property type="match status" value="1"/>
</dbReference>
<name>A0A1G8RUU7_9MICC</name>
<dbReference type="Gene3D" id="1.10.10.60">
    <property type="entry name" value="Homeodomain-like"/>
    <property type="match status" value="1"/>
</dbReference>
<dbReference type="Gene3D" id="1.10.357.10">
    <property type="entry name" value="Tetracycline Repressor, domain 2"/>
    <property type="match status" value="1"/>
</dbReference>
<evidence type="ECO:0000313" key="5">
    <source>
        <dbReference type="Proteomes" id="UP000182130"/>
    </source>
</evidence>
<dbReference type="InterPro" id="IPR050109">
    <property type="entry name" value="HTH-type_TetR-like_transc_reg"/>
</dbReference>
<sequence length="222" mass="23131">MAAHEEEASLPAADSPAPAPPTLRSQAKETRRKALLSAAAALFAENGFSRVSLEDLGAAAGVSGPAVYRHFPGKQAVLAELLLSVSRGLLDGGRAVAAAASTPEAALRGLVEFHVDFALSNPDVIRVQDRDLDSLSDSDSAEVRALQRSYVELWVGVLGEVHSGGDGAGQDADPAELRVRAHAVFGLINSTPHSVRSHGRQIAAEAARPLLEQMALAALTVH</sequence>
<dbReference type="Pfam" id="PF00440">
    <property type="entry name" value="TetR_N"/>
    <property type="match status" value="1"/>
</dbReference>
<accession>A0A1G8RUU7</accession>
<dbReference type="SUPFAM" id="SSF46689">
    <property type="entry name" value="Homeodomain-like"/>
    <property type="match status" value="1"/>
</dbReference>
<dbReference type="FunFam" id="1.10.10.60:FF:000141">
    <property type="entry name" value="TetR family transcriptional regulator"/>
    <property type="match status" value="1"/>
</dbReference>
<evidence type="ECO:0000313" key="4">
    <source>
        <dbReference type="EMBL" id="SDJ20245.1"/>
    </source>
</evidence>